<accession>H2Z2U7</accession>
<keyword evidence="3" id="KW-1185">Reference proteome</keyword>
<dbReference type="InParanoid" id="H2Z2U7"/>
<dbReference type="SUPFAM" id="SSF47391">
    <property type="entry name" value="Dimerization-anchoring domain of cAMP-dependent PK regulatory subunit"/>
    <property type="match status" value="1"/>
</dbReference>
<sequence>MSLTPQQGQEYLFKHDIPQLIESILVGLVHDRPDDPLTFISQCIESAKESGAKQISWNSFIPTTKLGPLKVATKHGKKTKPVFQTEPPSHLFSDPKKEYSKLPPIPSSK</sequence>
<dbReference type="Proteomes" id="UP000007875">
    <property type="component" value="Unassembled WGS sequence"/>
</dbReference>
<reference evidence="3" key="1">
    <citation type="submission" date="2003-08" db="EMBL/GenBank/DDBJ databases">
        <authorList>
            <person name="Birren B."/>
            <person name="Nusbaum C."/>
            <person name="Abebe A."/>
            <person name="Abouelleil A."/>
            <person name="Adekoya E."/>
            <person name="Ait-zahra M."/>
            <person name="Allen N."/>
            <person name="Allen T."/>
            <person name="An P."/>
            <person name="Anderson M."/>
            <person name="Anderson S."/>
            <person name="Arachchi H."/>
            <person name="Armbruster J."/>
            <person name="Bachantsang P."/>
            <person name="Baldwin J."/>
            <person name="Barry A."/>
            <person name="Bayul T."/>
            <person name="Blitshsteyn B."/>
            <person name="Bloom T."/>
            <person name="Blye J."/>
            <person name="Boguslavskiy L."/>
            <person name="Borowsky M."/>
            <person name="Boukhgalter B."/>
            <person name="Brunache A."/>
            <person name="Butler J."/>
            <person name="Calixte N."/>
            <person name="Calvo S."/>
            <person name="Camarata J."/>
            <person name="Campo K."/>
            <person name="Chang J."/>
            <person name="Cheshatsang Y."/>
            <person name="Citroen M."/>
            <person name="Collymore A."/>
            <person name="Considine T."/>
            <person name="Cook A."/>
            <person name="Cooke P."/>
            <person name="Corum B."/>
            <person name="Cuomo C."/>
            <person name="David R."/>
            <person name="Dawoe T."/>
            <person name="Degray S."/>
            <person name="Dodge S."/>
            <person name="Dooley K."/>
            <person name="Dorje P."/>
            <person name="Dorjee K."/>
            <person name="Dorris L."/>
            <person name="Duffey N."/>
            <person name="Dupes A."/>
            <person name="Elkins T."/>
            <person name="Engels R."/>
            <person name="Erickson J."/>
            <person name="Farina A."/>
            <person name="Faro S."/>
            <person name="Ferreira P."/>
            <person name="Fischer H."/>
            <person name="Fitzgerald M."/>
            <person name="Foley K."/>
            <person name="Gage D."/>
            <person name="Galagan J."/>
            <person name="Gearin G."/>
            <person name="Gnerre S."/>
            <person name="Gnirke A."/>
            <person name="Goyette A."/>
            <person name="Graham J."/>
            <person name="Grandbois E."/>
            <person name="Gyaltsen K."/>
            <person name="Hafez N."/>
            <person name="Hagopian D."/>
            <person name="Hagos B."/>
            <person name="Hall J."/>
            <person name="Hatcher B."/>
            <person name="Heller A."/>
            <person name="Higgins H."/>
            <person name="Honan T."/>
            <person name="Horn A."/>
            <person name="Houde N."/>
            <person name="Hughes L."/>
            <person name="Hulme W."/>
            <person name="Husby E."/>
            <person name="Iliev I."/>
            <person name="Jaffe D."/>
            <person name="Jones C."/>
            <person name="Kamal M."/>
            <person name="Kamat A."/>
            <person name="Kamvysselis M."/>
            <person name="Karlsson E."/>
            <person name="Kells C."/>
            <person name="Kieu A."/>
            <person name="Kisner P."/>
            <person name="Kodira C."/>
            <person name="Kulbokas E."/>
            <person name="Labutti K."/>
            <person name="Lama D."/>
            <person name="Landers T."/>
            <person name="Leger J."/>
            <person name="Levine S."/>
            <person name="Lewis D."/>
            <person name="Lewis T."/>
            <person name="Lindblad-toh K."/>
            <person name="Liu X."/>
            <person name="Lokyitsang T."/>
            <person name="Lokyitsang Y."/>
            <person name="Lucien O."/>
            <person name="Lui A."/>
            <person name="Ma L.J."/>
            <person name="Mabbitt R."/>
            <person name="Macdonald J."/>
            <person name="Maclean C."/>
            <person name="Major J."/>
            <person name="Manning J."/>
            <person name="Marabella R."/>
            <person name="Maru K."/>
            <person name="Matthews C."/>
            <person name="Mauceli E."/>
            <person name="Mccarthy M."/>
            <person name="Mcdonough S."/>
            <person name="Mcghee T."/>
            <person name="Meldrim J."/>
            <person name="Meneus L."/>
            <person name="Mesirov J."/>
            <person name="Mihalev A."/>
            <person name="Mihova T."/>
            <person name="Mikkelsen T."/>
            <person name="Mlenga V."/>
            <person name="Moru K."/>
            <person name="Mozes J."/>
            <person name="Mulrain L."/>
            <person name="Munson G."/>
            <person name="Naylor J."/>
            <person name="Newes C."/>
            <person name="Nguyen C."/>
            <person name="Nguyen N."/>
            <person name="Nguyen T."/>
            <person name="Nicol R."/>
            <person name="Nielsen C."/>
            <person name="Nizzari M."/>
            <person name="Norbu C."/>
            <person name="Norbu N."/>
            <person name="O'donnell P."/>
            <person name="Okoawo O."/>
            <person name="O'leary S."/>
            <person name="Omotosho B."/>
            <person name="O'neill K."/>
            <person name="Osman S."/>
            <person name="Parker S."/>
            <person name="Perrin D."/>
            <person name="Phunkhang P."/>
            <person name="Piqani B."/>
            <person name="Purcell S."/>
            <person name="Rachupka T."/>
            <person name="Ramasamy U."/>
            <person name="Rameau R."/>
            <person name="Ray V."/>
            <person name="Raymond C."/>
            <person name="Retta R."/>
            <person name="Richardson S."/>
            <person name="Rise C."/>
            <person name="Rodriguez J."/>
            <person name="Rogers J."/>
            <person name="Rogov P."/>
            <person name="Rutman M."/>
            <person name="Schupbach R."/>
            <person name="Seaman C."/>
            <person name="Settipalli S."/>
            <person name="Sharpe T."/>
            <person name="Sheridan J."/>
            <person name="Sherpa N."/>
            <person name="Shi J."/>
            <person name="Smirnov S."/>
            <person name="Smith C."/>
            <person name="Sougnez C."/>
            <person name="Spencer B."/>
            <person name="Stalker J."/>
            <person name="Stange-thomann N."/>
            <person name="Stavropoulos S."/>
            <person name="Stetson K."/>
            <person name="Stone C."/>
            <person name="Stone S."/>
            <person name="Stubbs M."/>
            <person name="Talamas J."/>
            <person name="Tchuinga P."/>
            <person name="Tenzing P."/>
            <person name="Tesfaye S."/>
            <person name="Theodore J."/>
            <person name="Thoulutsang Y."/>
            <person name="Topham K."/>
            <person name="Towey S."/>
            <person name="Tsamla T."/>
            <person name="Tsomo N."/>
            <person name="Vallee D."/>
            <person name="Vassiliev H."/>
            <person name="Venkataraman V."/>
            <person name="Vinson J."/>
            <person name="Vo A."/>
            <person name="Wade C."/>
            <person name="Wang S."/>
            <person name="Wangchuk T."/>
            <person name="Wangdi T."/>
            <person name="Whittaker C."/>
            <person name="Wilkinson J."/>
            <person name="Wu Y."/>
            <person name="Wyman D."/>
            <person name="Yadav S."/>
            <person name="Yang S."/>
            <person name="Yang X."/>
            <person name="Yeager S."/>
            <person name="Yee E."/>
            <person name="Young G."/>
            <person name="Zainoun J."/>
            <person name="Zembeck L."/>
            <person name="Zimmer A."/>
            <person name="Zody M."/>
            <person name="Lander E."/>
        </authorList>
    </citation>
    <scope>NUCLEOTIDE SEQUENCE [LARGE SCALE GENOMIC DNA]</scope>
</reference>
<dbReference type="CDD" id="cd22978">
    <property type="entry name" value="DD_AK5"/>
    <property type="match status" value="1"/>
</dbReference>
<dbReference type="AlphaFoldDB" id="H2Z2U7"/>
<dbReference type="Ensembl" id="ENSCSAVT00000012047.1">
    <property type="protein sequence ID" value="ENSCSAVP00000011909.1"/>
    <property type="gene ID" value="ENSCSAVG00000006994.1"/>
</dbReference>
<dbReference type="OMA" id="PIAFLEC"/>
<feature type="region of interest" description="Disordered" evidence="1">
    <location>
        <begin position="75"/>
        <end position="109"/>
    </location>
</feature>
<dbReference type="Gene3D" id="1.20.890.10">
    <property type="entry name" value="cAMP-dependent protein kinase regulatory subunit, dimerization-anchoring domain"/>
    <property type="match status" value="1"/>
</dbReference>
<organism evidence="2 3">
    <name type="scientific">Ciona savignyi</name>
    <name type="common">Pacific transparent sea squirt</name>
    <dbReference type="NCBI Taxonomy" id="51511"/>
    <lineage>
        <taxon>Eukaryota</taxon>
        <taxon>Metazoa</taxon>
        <taxon>Chordata</taxon>
        <taxon>Tunicata</taxon>
        <taxon>Ascidiacea</taxon>
        <taxon>Phlebobranchia</taxon>
        <taxon>Cionidae</taxon>
        <taxon>Ciona</taxon>
    </lineage>
</organism>
<evidence type="ECO:0008006" key="4">
    <source>
        <dbReference type="Google" id="ProtNLM"/>
    </source>
</evidence>
<reference evidence="2" key="2">
    <citation type="submission" date="2025-08" db="UniProtKB">
        <authorList>
            <consortium name="Ensembl"/>
        </authorList>
    </citation>
    <scope>IDENTIFICATION</scope>
</reference>
<evidence type="ECO:0000256" key="1">
    <source>
        <dbReference type="SAM" id="MobiDB-lite"/>
    </source>
</evidence>
<dbReference type="eggNOG" id="ENOG502SW06">
    <property type="taxonomic scope" value="Eukaryota"/>
</dbReference>
<reference evidence="2" key="3">
    <citation type="submission" date="2025-09" db="UniProtKB">
        <authorList>
            <consortium name="Ensembl"/>
        </authorList>
    </citation>
    <scope>IDENTIFICATION</scope>
</reference>
<evidence type="ECO:0000313" key="3">
    <source>
        <dbReference type="Proteomes" id="UP000007875"/>
    </source>
</evidence>
<proteinExistence type="predicted"/>
<name>H2Z2U7_CIOSA</name>
<evidence type="ECO:0000313" key="2">
    <source>
        <dbReference type="Ensembl" id="ENSCSAVP00000011909.1"/>
    </source>
</evidence>
<protein>
    <recommendedName>
        <fullName evidence="4">RIIa domain-containing protein</fullName>
    </recommendedName>
</protein>
<dbReference type="STRING" id="51511.ENSCSAVP00000011909"/>
<dbReference type="HOGENOM" id="CLU_2189830_0_0_1"/>